<organism evidence="1 2">
    <name type="scientific">Hymenobacter antarcticus</name>
    <dbReference type="NCBI Taxonomy" id="486270"/>
    <lineage>
        <taxon>Bacteria</taxon>
        <taxon>Pseudomonadati</taxon>
        <taxon>Bacteroidota</taxon>
        <taxon>Cytophagia</taxon>
        <taxon>Cytophagales</taxon>
        <taxon>Hymenobacteraceae</taxon>
        <taxon>Hymenobacter</taxon>
    </lineage>
</organism>
<protein>
    <submittedName>
        <fullName evidence="1">Uncharacterized protein</fullName>
    </submittedName>
</protein>
<reference evidence="2" key="1">
    <citation type="journal article" date="2019" name="Int. J. Syst. Evol. Microbiol.">
        <title>The Global Catalogue of Microorganisms (GCM) 10K type strain sequencing project: providing services to taxonomists for standard genome sequencing and annotation.</title>
        <authorList>
            <consortium name="The Broad Institute Genomics Platform"/>
            <consortium name="The Broad Institute Genome Sequencing Center for Infectious Disease"/>
            <person name="Wu L."/>
            <person name="Ma J."/>
        </authorList>
    </citation>
    <scope>NUCLEOTIDE SEQUENCE [LARGE SCALE GENOMIC DNA]</scope>
    <source>
        <strain evidence="2">JCM 17217</strain>
    </source>
</reference>
<evidence type="ECO:0000313" key="2">
    <source>
        <dbReference type="Proteomes" id="UP001501556"/>
    </source>
</evidence>
<gene>
    <name evidence="1" type="ORF">GCM10022407_33990</name>
</gene>
<accession>A0ABP7QRV4</accession>
<dbReference type="Proteomes" id="UP001501556">
    <property type="component" value="Unassembled WGS sequence"/>
</dbReference>
<name>A0ABP7QRV4_9BACT</name>
<sequence length="51" mass="5283">MLMPEPAAKPGEAGIRMVFLLFGKGCKGGGNYASTRRAPAGCGPFTFIPNP</sequence>
<proteinExistence type="predicted"/>
<dbReference type="EMBL" id="BAABDI010000029">
    <property type="protein sequence ID" value="GAA3986391.1"/>
    <property type="molecule type" value="Genomic_DNA"/>
</dbReference>
<evidence type="ECO:0000313" key="1">
    <source>
        <dbReference type="EMBL" id="GAA3986391.1"/>
    </source>
</evidence>
<comment type="caution">
    <text evidence="1">The sequence shown here is derived from an EMBL/GenBank/DDBJ whole genome shotgun (WGS) entry which is preliminary data.</text>
</comment>
<keyword evidence="2" id="KW-1185">Reference proteome</keyword>